<evidence type="ECO:0000313" key="3">
    <source>
        <dbReference type="Proteomes" id="UP001140172"/>
    </source>
</evidence>
<feature type="non-terminal residue" evidence="2">
    <location>
        <position position="1"/>
    </location>
</feature>
<feature type="compositionally biased region" description="Low complexity" evidence="1">
    <location>
        <begin position="153"/>
        <end position="163"/>
    </location>
</feature>
<comment type="caution">
    <text evidence="2">The sequence shown here is derived from an EMBL/GenBank/DDBJ whole genome shotgun (WGS) entry which is preliminary data.</text>
</comment>
<dbReference type="EMBL" id="JANBUM010000221">
    <property type="protein sequence ID" value="KAJ2781130.1"/>
    <property type="molecule type" value="Genomic_DNA"/>
</dbReference>
<proteinExistence type="predicted"/>
<name>A0A9W8HBE9_9FUNG</name>
<evidence type="ECO:0000313" key="2">
    <source>
        <dbReference type="EMBL" id="KAJ2781130.1"/>
    </source>
</evidence>
<gene>
    <name evidence="2" type="ORF">GGI15_003311</name>
</gene>
<keyword evidence="3" id="KW-1185">Reference proteome</keyword>
<sequence>EVCLVLAAAAVVFTELVKTAAICKALVDEPSGVLRALAAERIRPICLVLAVHILCDHFLPVFAFRSSSPIKTPATPAFASPPSSPIEASITPAFIIASTAEASAQAECGDTDEVPAAPAASTLEPQAQDECHSRHEAPDAASAADHSGDPAERSAAPAALAVASTPELPAQDECGNGHGAPAADSTADPEAEPTMHRRKTRRGRGGTKKQTVQPADAPEMPTPPEARRKIRRAGKPK</sequence>
<dbReference type="AlphaFoldDB" id="A0A9W8HBE9"/>
<protein>
    <submittedName>
        <fullName evidence="2">Uncharacterized protein</fullName>
    </submittedName>
</protein>
<organism evidence="2 3">
    <name type="scientific">Coemansia interrupta</name>
    <dbReference type="NCBI Taxonomy" id="1126814"/>
    <lineage>
        <taxon>Eukaryota</taxon>
        <taxon>Fungi</taxon>
        <taxon>Fungi incertae sedis</taxon>
        <taxon>Zoopagomycota</taxon>
        <taxon>Kickxellomycotina</taxon>
        <taxon>Kickxellomycetes</taxon>
        <taxon>Kickxellales</taxon>
        <taxon>Kickxellaceae</taxon>
        <taxon>Coemansia</taxon>
    </lineage>
</organism>
<accession>A0A9W8HBE9</accession>
<feature type="region of interest" description="Disordered" evidence="1">
    <location>
        <begin position="123"/>
        <end position="237"/>
    </location>
</feature>
<feature type="compositionally biased region" description="Basic and acidic residues" evidence="1">
    <location>
        <begin position="129"/>
        <end position="138"/>
    </location>
</feature>
<feature type="compositionally biased region" description="Basic residues" evidence="1">
    <location>
        <begin position="228"/>
        <end position="237"/>
    </location>
</feature>
<reference evidence="2" key="1">
    <citation type="submission" date="2022-07" db="EMBL/GenBank/DDBJ databases">
        <title>Phylogenomic reconstructions and comparative analyses of Kickxellomycotina fungi.</title>
        <authorList>
            <person name="Reynolds N.K."/>
            <person name="Stajich J.E."/>
            <person name="Barry K."/>
            <person name="Grigoriev I.V."/>
            <person name="Crous P."/>
            <person name="Smith M.E."/>
        </authorList>
    </citation>
    <scope>NUCLEOTIDE SEQUENCE</scope>
    <source>
        <strain evidence="2">BCRC 34489</strain>
    </source>
</reference>
<dbReference type="Proteomes" id="UP001140172">
    <property type="component" value="Unassembled WGS sequence"/>
</dbReference>
<evidence type="ECO:0000256" key="1">
    <source>
        <dbReference type="SAM" id="MobiDB-lite"/>
    </source>
</evidence>
<feature type="compositionally biased region" description="Basic residues" evidence="1">
    <location>
        <begin position="196"/>
        <end position="207"/>
    </location>
</feature>